<dbReference type="OrthoDB" id="169126at2157"/>
<dbReference type="Gene3D" id="3.40.50.1580">
    <property type="entry name" value="Nucleoside phosphorylase domain"/>
    <property type="match status" value="1"/>
</dbReference>
<dbReference type="PANTHER" id="PTHR38643:SF1">
    <property type="entry name" value="PURINE NUCLEOSIDE PERMEASE C285.05-RELATED"/>
    <property type="match status" value="1"/>
</dbReference>
<dbReference type="GO" id="GO:0055085">
    <property type="term" value="P:transmembrane transport"/>
    <property type="evidence" value="ECO:0007669"/>
    <property type="project" value="InterPro"/>
</dbReference>
<dbReference type="Pfam" id="PF06516">
    <property type="entry name" value="NUP"/>
    <property type="match status" value="1"/>
</dbReference>
<organism evidence="1 2">
    <name type="scientific">Halomarina oriensis</name>
    <dbReference type="NCBI Taxonomy" id="671145"/>
    <lineage>
        <taxon>Archaea</taxon>
        <taxon>Methanobacteriati</taxon>
        <taxon>Methanobacteriota</taxon>
        <taxon>Stenosarchaea group</taxon>
        <taxon>Halobacteria</taxon>
        <taxon>Halobacteriales</taxon>
        <taxon>Natronomonadaceae</taxon>
        <taxon>Halomarina</taxon>
    </lineage>
</organism>
<protein>
    <submittedName>
        <fullName evidence="1">Phosphorylase</fullName>
    </submittedName>
</protein>
<dbReference type="PANTHER" id="PTHR38643">
    <property type="entry name" value="PURINE NUCLEOSIDE PERMEASE C285.05-RELATED"/>
    <property type="match status" value="1"/>
</dbReference>
<sequence length="277" mass="30173">MTPHTLRVVVLPAIGLELRPWLGGLSFTEELTLPGLHEPLRVTDDGVGVVPTGIGKADAATTLTALFASPRVDCSEATFLTAGIAGGPPETGPFGSVCVGDCVVDWDRKHRVTDDEDRPIDLLYWRERDYVYDLDSALADLAVDVAERVDLRTAGERVPQATRGTVLSGGEFWHGESLARQAEWLVDAYGAPPYRVTEMEAAGMVVTLDRFDALDRYVVVRGVANYDRPPADRSAHENLDFETGEHANEVAAENAYRVGRALVERVQERRTAGSGRS</sequence>
<comment type="caution">
    <text evidence="1">The sequence shown here is derived from an EMBL/GenBank/DDBJ whole genome shotgun (WGS) entry which is preliminary data.</text>
</comment>
<name>A0A6B0GGJ2_9EURY</name>
<dbReference type="GO" id="GO:0009116">
    <property type="term" value="P:nucleoside metabolic process"/>
    <property type="evidence" value="ECO:0007669"/>
    <property type="project" value="InterPro"/>
</dbReference>
<evidence type="ECO:0000313" key="2">
    <source>
        <dbReference type="Proteomes" id="UP000451471"/>
    </source>
</evidence>
<dbReference type="GO" id="GO:0003824">
    <property type="term" value="F:catalytic activity"/>
    <property type="evidence" value="ECO:0007669"/>
    <property type="project" value="InterPro"/>
</dbReference>
<evidence type="ECO:0000313" key="1">
    <source>
        <dbReference type="EMBL" id="MWG33650.1"/>
    </source>
</evidence>
<keyword evidence="2" id="KW-1185">Reference proteome</keyword>
<proteinExistence type="predicted"/>
<dbReference type="Proteomes" id="UP000451471">
    <property type="component" value="Unassembled WGS sequence"/>
</dbReference>
<dbReference type="AlphaFoldDB" id="A0A6B0GGJ2"/>
<reference evidence="1 2" key="1">
    <citation type="submission" date="2019-12" db="EMBL/GenBank/DDBJ databases">
        <title>Halocatena pleomorpha gen. nov. sp. nov., an extremely halophilic archaeon of family Halobacteriaceae isolated from saltpan soil.</title>
        <authorList>
            <person name="Pal Y."/>
            <person name="Verma A."/>
            <person name="Krishnamurthi S."/>
            <person name="Kumar P."/>
        </authorList>
    </citation>
    <scope>NUCLEOTIDE SEQUENCE [LARGE SCALE GENOMIC DNA]</scope>
    <source>
        <strain evidence="1 2">JCM 16495</strain>
    </source>
</reference>
<dbReference type="SUPFAM" id="SSF53167">
    <property type="entry name" value="Purine and uridine phosphorylases"/>
    <property type="match status" value="1"/>
</dbReference>
<dbReference type="RefSeq" id="WP_158203380.1">
    <property type="nucleotide sequence ID" value="NZ_WSZK01000009.1"/>
</dbReference>
<dbReference type="InterPro" id="IPR009486">
    <property type="entry name" value="Pur_nuclsid_perm"/>
</dbReference>
<accession>A0A6B0GGJ2</accession>
<gene>
    <name evidence="1" type="ORF">GQS65_03945</name>
</gene>
<dbReference type="EMBL" id="WSZK01000009">
    <property type="protein sequence ID" value="MWG33650.1"/>
    <property type="molecule type" value="Genomic_DNA"/>
</dbReference>
<dbReference type="InterPro" id="IPR035994">
    <property type="entry name" value="Nucleoside_phosphorylase_sf"/>
</dbReference>